<proteinExistence type="predicted"/>
<evidence type="ECO:0000256" key="1">
    <source>
        <dbReference type="SAM" id="MobiDB-lite"/>
    </source>
</evidence>
<dbReference type="EMBL" id="CP034460">
    <property type="protein sequence ID" value="QBM90119.1"/>
    <property type="molecule type" value="Genomic_DNA"/>
</dbReference>
<sequence length="262" mass="30303">MTSESTKETKAISDANTRAILIGKLSYKLNLEDPAYDTDQDIGRAWLKGIKRQFDIYDITEDDQKVSACLKNLLGYMEDFADDHGKFDLFDEFEEWFRKRMRIPERPDDISQELKDTIQDGKFRPYGKKFLALEAKNLLCKYPRSEDELMDAFLLNMRNNKLRDVLLLSTANLGDRIVFAEKLIRNGTIWDYNDPRASRSTTSSYRVEKPPPSGPTAGQKRSAAQGNYRQYNRNGRWQEYSNQGDNPGQDSGYNYDDQSPDN</sequence>
<gene>
    <name evidence="2" type="ORF">METSCH_E03590</name>
</gene>
<protein>
    <submittedName>
        <fullName evidence="2">Uncharacterized protein</fullName>
    </submittedName>
</protein>
<evidence type="ECO:0000313" key="3">
    <source>
        <dbReference type="Proteomes" id="UP000292447"/>
    </source>
</evidence>
<feature type="compositionally biased region" description="Polar residues" evidence="1">
    <location>
        <begin position="222"/>
        <end position="252"/>
    </location>
</feature>
<name>A0A4P6XSM1_9ASCO</name>
<reference evidence="3" key="1">
    <citation type="submission" date="2019-03" db="EMBL/GenBank/DDBJ databases">
        <title>Snf2 controls pulcherriminic acid biosynthesis and connects pigmentation and antifungal activity of the yeast Metschnikowia pulcherrima.</title>
        <authorList>
            <person name="Gore-Lloyd D."/>
            <person name="Sumann I."/>
            <person name="Brachmann A.O."/>
            <person name="Schneeberger K."/>
            <person name="Ortiz-Merino R.A."/>
            <person name="Moreno-Beltran M."/>
            <person name="Schlaefli M."/>
            <person name="Kirner P."/>
            <person name="Santos Kron A."/>
            <person name="Wolfe K.H."/>
            <person name="Piel J."/>
            <person name="Ahrens C.H."/>
            <person name="Henk D."/>
            <person name="Freimoser F.M."/>
        </authorList>
    </citation>
    <scope>NUCLEOTIDE SEQUENCE [LARGE SCALE GENOMIC DNA]</scope>
    <source>
        <strain evidence="3">APC 1.2</strain>
    </source>
</reference>
<keyword evidence="3" id="KW-1185">Reference proteome</keyword>
<organism evidence="2 3">
    <name type="scientific">Metschnikowia aff. pulcherrima</name>
    <dbReference type="NCBI Taxonomy" id="2163413"/>
    <lineage>
        <taxon>Eukaryota</taxon>
        <taxon>Fungi</taxon>
        <taxon>Dikarya</taxon>
        <taxon>Ascomycota</taxon>
        <taxon>Saccharomycotina</taxon>
        <taxon>Pichiomycetes</taxon>
        <taxon>Metschnikowiaceae</taxon>
        <taxon>Metschnikowia</taxon>
    </lineage>
</organism>
<dbReference type="AlphaFoldDB" id="A0A4P6XSM1"/>
<evidence type="ECO:0000313" key="2">
    <source>
        <dbReference type="EMBL" id="QBM90119.1"/>
    </source>
</evidence>
<dbReference type="Proteomes" id="UP000292447">
    <property type="component" value="Chromosome V"/>
</dbReference>
<accession>A0A4P6XSM1</accession>
<feature type="region of interest" description="Disordered" evidence="1">
    <location>
        <begin position="195"/>
        <end position="262"/>
    </location>
</feature>